<feature type="domain" description="PHD-type" evidence="8">
    <location>
        <begin position="518"/>
        <end position="565"/>
    </location>
</feature>
<name>A0A4S8K2F8_MUSBA</name>
<dbReference type="GO" id="GO:0008270">
    <property type="term" value="F:zinc ion binding"/>
    <property type="evidence" value="ECO:0007669"/>
    <property type="project" value="UniProtKB-KW"/>
</dbReference>
<evidence type="ECO:0008006" key="12">
    <source>
        <dbReference type="Google" id="ProtNLM"/>
    </source>
</evidence>
<keyword evidence="2" id="KW-0479">Metal-binding</keyword>
<dbReference type="GO" id="GO:0005634">
    <property type="term" value="C:nucleus"/>
    <property type="evidence" value="ECO:0007669"/>
    <property type="project" value="UniProtKB-SubCell"/>
</dbReference>
<dbReference type="Gene3D" id="3.30.40.10">
    <property type="entry name" value="Zinc/RING finger domain, C3HC4 (zinc finger)"/>
    <property type="match status" value="3"/>
</dbReference>
<dbReference type="InterPro" id="IPR018501">
    <property type="entry name" value="DDT_dom"/>
</dbReference>
<dbReference type="InterPro" id="IPR019786">
    <property type="entry name" value="Zinc_finger_PHD-type_CS"/>
</dbReference>
<dbReference type="InterPro" id="IPR047365">
    <property type="entry name" value="Tudor_AtPTM-like"/>
</dbReference>
<dbReference type="Pfam" id="PF24294">
    <property type="entry name" value="Chromo_PTM"/>
    <property type="match status" value="1"/>
</dbReference>
<protein>
    <recommendedName>
        <fullName evidence="12">PHD-type domain-containing protein</fullName>
    </recommendedName>
</protein>
<accession>A0A4S8K2F8</accession>
<dbReference type="PANTHER" id="PTHR46508:SF5">
    <property type="entry name" value="PHD-FINGER AND DNA BINDING DOMAIN-CONTAINING PROTEIN"/>
    <property type="match status" value="1"/>
</dbReference>
<dbReference type="PROSITE" id="PS50016">
    <property type="entry name" value="ZF_PHD_2"/>
    <property type="match status" value="1"/>
</dbReference>
<dbReference type="PROSITE" id="PS50827">
    <property type="entry name" value="DDT"/>
    <property type="match status" value="1"/>
</dbReference>
<dbReference type="InterPro" id="IPR011011">
    <property type="entry name" value="Znf_FYVE_PHD"/>
</dbReference>
<evidence type="ECO:0000313" key="10">
    <source>
        <dbReference type="EMBL" id="THU68936.1"/>
    </source>
</evidence>
<dbReference type="SUPFAM" id="SSF57903">
    <property type="entry name" value="FYVE/PHD zinc finger"/>
    <property type="match status" value="3"/>
</dbReference>
<dbReference type="PROSITE" id="PS01359">
    <property type="entry name" value="ZF_PHD_1"/>
    <property type="match status" value="1"/>
</dbReference>
<reference evidence="10 11" key="1">
    <citation type="journal article" date="2019" name="Nat. Plants">
        <title>Genome sequencing of Musa balbisiana reveals subgenome evolution and function divergence in polyploid bananas.</title>
        <authorList>
            <person name="Yao X."/>
        </authorList>
    </citation>
    <scope>NUCLEOTIDE SEQUENCE [LARGE SCALE GENOMIC DNA]</scope>
    <source>
        <strain evidence="11">cv. DH-PKW</strain>
        <tissue evidence="10">Leaves</tissue>
    </source>
</reference>
<evidence type="ECO:0000313" key="11">
    <source>
        <dbReference type="Proteomes" id="UP000317650"/>
    </source>
</evidence>
<keyword evidence="3 6" id="KW-0863">Zinc-finger</keyword>
<evidence type="ECO:0000256" key="5">
    <source>
        <dbReference type="ARBA" id="ARBA00023242"/>
    </source>
</evidence>
<dbReference type="InterPro" id="IPR013083">
    <property type="entry name" value="Znf_RING/FYVE/PHD"/>
</dbReference>
<dbReference type="InterPro" id="IPR019787">
    <property type="entry name" value="Znf_PHD-finger"/>
</dbReference>
<dbReference type="Pfam" id="PF21743">
    <property type="entry name" value="PTM_DIR17_Tudor"/>
    <property type="match status" value="1"/>
</dbReference>
<evidence type="ECO:0000256" key="1">
    <source>
        <dbReference type="ARBA" id="ARBA00004123"/>
    </source>
</evidence>
<feature type="domain" description="DDT" evidence="9">
    <location>
        <begin position="326"/>
        <end position="386"/>
    </location>
</feature>
<dbReference type="InterPro" id="IPR056618">
    <property type="entry name" value="Chromo_PTM"/>
</dbReference>
<comment type="caution">
    <text evidence="10">The sequence shown here is derived from an EMBL/GenBank/DDBJ whole genome shotgun (WGS) entry which is preliminary data.</text>
</comment>
<proteinExistence type="predicted"/>
<feature type="region of interest" description="Disordered" evidence="7">
    <location>
        <begin position="59"/>
        <end position="89"/>
    </location>
</feature>
<dbReference type="Pfam" id="PF00628">
    <property type="entry name" value="PHD"/>
    <property type="match status" value="1"/>
</dbReference>
<evidence type="ECO:0000259" key="8">
    <source>
        <dbReference type="PROSITE" id="PS50016"/>
    </source>
</evidence>
<dbReference type="CDD" id="cd20401">
    <property type="entry name" value="Tudor_AtPTM-like"/>
    <property type="match status" value="1"/>
</dbReference>
<keyword evidence="11" id="KW-1185">Reference proteome</keyword>
<dbReference type="Proteomes" id="UP000317650">
    <property type="component" value="Chromosome 8"/>
</dbReference>
<organism evidence="10 11">
    <name type="scientific">Musa balbisiana</name>
    <name type="common">Banana</name>
    <dbReference type="NCBI Taxonomy" id="52838"/>
    <lineage>
        <taxon>Eukaryota</taxon>
        <taxon>Viridiplantae</taxon>
        <taxon>Streptophyta</taxon>
        <taxon>Embryophyta</taxon>
        <taxon>Tracheophyta</taxon>
        <taxon>Spermatophyta</taxon>
        <taxon>Magnoliopsida</taxon>
        <taxon>Liliopsida</taxon>
        <taxon>Zingiberales</taxon>
        <taxon>Musaceae</taxon>
        <taxon>Musa</taxon>
    </lineage>
</organism>
<feature type="region of interest" description="Disordered" evidence="7">
    <location>
        <begin position="147"/>
        <end position="169"/>
    </location>
</feature>
<evidence type="ECO:0000256" key="2">
    <source>
        <dbReference type="ARBA" id="ARBA00022723"/>
    </source>
</evidence>
<evidence type="ECO:0000256" key="7">
    <source>
        <dbReference type="SAM" id="MobiDB-lite"/>
    </source>
</evidence>
<dbReference type="SMART" id="SM00571">
    <property type="entry name" value="DDT"/>
    <property type="match status" value="1"/>
</dbReference>
<dbReference type="STRING" id="52838.A0A4S8K2F8"/>
<evidence type="ECO:0000256" key="6">
    <source>
        <dbReference type="PROSITE-ProRule" id="PRU00146"/>
    </source>
</evidence>
<dbReference type="Pfam" id="PF02791">
    <property type="entry name" value="DDT"/>
    <property type="match status" value="1"/>
</dbReference>
<sequence length="1628" mass="181762">MELVGRTVKKIFPGFGTFSGVVKSYDPSAGYFKVLYEDGDSEEVDYGEIASMLMEMGEEASPMGQSQNNNRSRWLKKRPSSELDLPEDVDLGSGKVVGVSLIGEDGELSEQNGLFQGSGGKGEVSELNGGGYEGILKENGIVRVPGEITGNDGYPKEEISGNASSEGLVETPQAEKLEAESDLGDADESSIGVGKLSEHNMGNACRKGSEQIKVKEAKSEDCVLDGVYLENQRCDTTCFVEKDEGGPQKRRRLSGKIYSLQDMPLRRSARRASAAALCPSDPLHSHILKSESEFQNCLLDEKDHHVVPEDSKPELPPSSSDLDLNGLPILDFFSVYTLLRSFSRVLFLSPFSLPMFLSALRCEYPNSLIDHIHFSILQTLKQHLELLSEEGYQPATDSLRTLNWELLDLVTWPVYLAGYSLIHGSTMKSLVKLTHPNIMAAEYYMQPASVKLEMLRCLCDDVMEVDGMRSELNIRLTDCEINVDAYNNVYKNRIGLAVTGLEASLVQEMPEETADGNSDDCCLCGMDGSLICCDGCPAAFHSRCVGVAKDLLPEGDWYCPECLMDKRDGLTKLSKNSRGAEVLGIDPHGRLYFSSCGYLLVSDSCESVSSSHFYNKDDLEILIRVLKSSHASYTAIVNTISAQWGISLDSCSSISQSCHEIINRNEALDSQLNLLSSDPNVVNDDIVKNSKDNCTNSEHSDPISANASDLSQTNLVSLDHASGMSPLFVSSEPAEQLAHAVNYVQSTQQTTDSCSIATDNPVDEVISVAPVDISTDNSKHFAITDLGGTSFISEQVQKKVETCKLQSDPCGYINYYIFGRVSSSVAEDLMSKSSESNNKEPKKSDEDMVVAQLKAIFKRCPKLSSYSFLQQSLDIQKEKCGWCHSCKTSSSSDCAFVVNDKHLEDMKSDAVGLDSEKKKKSHIVSVMHDILSIEDHLNGLLSGPWENPHYSSLWRKAVMKASDVASLKHMLLLLESNLRRVAMLSDWMKPVDFTHTVGSASHILIGSMDAFSNCGGSRKQGKRTTSGSEFNISQAAAASYVCWWRGGRLSRRVFHWKMLPRSLTSKGGRQAGCKKISNVFYPDVPEFARRNKFITWRAAVEMSETVAQLAFLTKEFDSNIRWLELCKTPPFPQLIKESKGLARLFKKVIIRRKSIEGAIVRYLLDFGKRENIPSTVIRYGVIHEDHSSERKKFWLGENYVPLYLIKAFEAKKLARSIKKTGSKLLSHDVVDFGSKKPERSKGLSYLISKAEKMEAKLCGQCNKNVLIREAVNCQLCNGSFHQKHFRVTAGATSTKYICYRCKTKKSVNVKTQRQKMMLQKKKKSSGKKSVALPKKRKRVLVKNKKKPNPKKKHKQVEIRKAQSRKCEEGIGYHKRKRRTTMHHSFWLNGLLWTGKADVERGKHFRKTNVVLPFQMLRRSSRKPVCCLCLTEYNSEVMYVCCQNCEDWFHGDVYSLALEEINNLIGFKCHKCRGRSAPVCPFSQSLVVHEIQSREFPIAETIITEEQDTKEKLHSGTSESSSVVVHDEDYLDQQKDCSPCVRDESTFALKTELINGPYCVQSFDPEDQKFISCRHDNRLHIEATSQKIGESSNEMVIVQELLVASNVDHSEESRILSGNELCDVEIAKY</sequence>
<evidence type="ECO:0000259" key="9">
    <source>
        <dbReference type="PROSITE" id="PS50827"/>
    </source>
</evidence>
<feature type="compositionally biased region" description="Polar residues" evidence="7">
    <location>
        <begin position="63"/>
        <end position="72"/>
    </location>
</feature>
<comment type="subcellular location">
    <subcellularLocation>
        <location evidence="1">Nucleus</location>
    </subcellularLocation>
</comment>
<dbReference type="PANTHER" id="PTHR46508">
    <property type="entry name" value="PHD FINGER FAMILY PROTEIN"/>
    <property type="match status" value="1"/>
</dbReference>
<keyword evidence="5" id="KW-0539">Nucleus</keyword>
<dbReference type="EMBL" id="PYDT01000002">
    <property type="protein sequence ID" value="THU68936.1"/>
    <property type="molecule type" value="Genomic_DNA"/>
</dbReference>
<gene>
    <name evidence="10" type="ORF">C4D60_Mb08t09090</name>
</gene>
<evidence type="ECO:0000256" key="3">
    <source>
        <dbReference type="ARBA" id="ARBA00022771"/>
    </source>
</evidence>
<dbReference type="InterPro" id="IPR001965">
    <property type="entry name" value="Znf_PHD"/>
</dbReference>
<keyword evidence="4" id="KW-0862">Zinc</keyword>
<evidence type="ECO:0000256" key="4">
    <source>
        <dbReference type="ARBA" id="ARBA00022833"/>
    </source>
</evidence>
<dbReference type="SMART" id="SM00249">
    <property type="entry name" value="PHD"/>
    <property type="match status" value="3"/>
</dbReference>